<dbReference type="Proteomes" id="UP001215956">
    <property type="component" value="Unassembled WGS sequence"/>
</dbReference>
<accession>A0ABT5XEC6</accession>
<proteinExistence type="predicted"/>
<sequence length="134" mass="14786">MTNILNIRGIDPKYAESLANAGINTVEKLLESGSSKNGRTGISQNTGIAENLILGWVNRADLFRVKGVGEKYSDLLEVAGVDTVVELSKRVPENLHAKMVEVNEANKLVTRNPTLAEVKSWIEHAKELPRMVQY</sequence>
<dbReference type="Pfam" id="PF14229">
    <property type="entry name" value="DUF4332"/>
    <property type="match status" value="1"/>
</dbReference>
<protein>
    <submittedName>
        <fullName evidence="2">DUF4332 domain-containing protein</fullName>
    </submittedName>
</protein>
<gene>
    <name evidence="2" type="ORF">P0O24_04755</name>
</gene>
<name>A0ABT5XEC6_9EURY</name>
<comment type="caution">
    <text evidence="2">The sequence shown here is derived from an EMBL/GenBank/DDBJ whole genome shotgun (WGS) entry which is preliminary data.</text>
</comment>
<dbReference type="EMBL" id="JARFPL010000011">
    <property type="protein sequence ID" value="MDF0592887.1"/>
    <property type="molecule type" value="Genomic_DNA"/>
</dbReference>
<dbReference type="InterPro" id="IPR025567">
    <property type="entry name" value="DUF4332"/>
</dbReference>
<evidence type="ECO:0000313" key="3">
    <source>
        <dbReference type="Proteomes" id="UP001215956"/>
    </source>
</evidence>
<feature type="domain" description="DUF4332" evidence="1">
    <location>
        <begin position="9"/>
        <end position="128"/>
    </location>
</feature>
<dbReference type="Gene3D" id="1.10.150.20">
    <property type="entry name" value="5' to 3' exonuclease, C-terminal subdomain"/>
    <property type="match status" value="1"/>
</dbReference>
<evidence type="ECO:0000313" key="2">
    <source>
        <dbReference type="EMBL" id="MDF0592887.1"/>
    </source>
</evidence>
<keyword evidence="3" id="KW-1185">Reference proteome</keyword>
<organism evidence="2 3">
    <name type="scientific">Candidatus Methanocrinis alkalitolerans</name>
    <dbReference type="NCBI Taxonomy" id="3033395"/>
    <lineage>
        <taxon>Archaea</taxon>
        <taxon>Methanobacteriati</taxon>
        <taxon>Methanobacteriota</taxon>
        <taxon>Stenosarchaea group</taxon>
        <taxon>Methanomicrobia</taxon>
        <taxon>Methanotrichales</taxon>
        <taxon>Methanotrichaceae</taxon>
        <taxon>Methanocrinis</taxon>
    </lineage>
</organism>
<reference evidence="2 3" key="1">
    <citation type="submission" date="2023-03" db="EMBL/GenBank/DDBJ databases">
        <title>Whole genome sequencing of Methanotrichaceae archaeon M04Ac.</title>
        <authorList>
            <person name="Khomyakova M.A."/>
            <person name="Merkel A.Y."/>
            <person name="Slobodkin A.I."/>
        </authorList>
    </citation>
    <scope>NUCLEOTIDE SEQUENCE [LARGE SCALE GENOMIC DNA]</scope>
    <source>
        <strain evidence="2 3">M04Ac</strain>
    </source>
</reference>
<evidence type="ECO:0000259" key="1">
    <source>
        <dbReference type="Pfam" id="PF14229"/>
    </source>
</evidence>